<protein>
    <submittedName>
        <fullName evidence="3">Uncharacterized protein</fullName>
    </submittedName>
</protein>
<keyword evidence="1" id="KW-0812">Transmembrane</keyword>
<feature type="transmembrane region" description="Helical" evidence="1">
    <location>
        <begin position="136"/>
        <end position="155"/>
    </location>
</feature>
<gene>
    <name evidence="3" type="ORF">KQX54_020168</name>
</gene>
<comment type="caution">
    <text evidence="3">The sequence shown here is derived from an EMBL/GenBank/DDBJ whole genome shotgun (WGS) entry which is preliminary data.</text>
</comment>
<feature type="chain" id="PRO_5043619528" evidence="2">
    <location>
        <begin position="24"/>
        <end position="196"/>
    </location>
</feature>
<keyword evidence="2" id="KW-0732">Signal</keyword>
<feature type="signal peptide" evidence="2">
    <location>
        <begin position="1"/>
        <end position="23"/>
    </location>
</feature>
<evidence type="ECO:0000256" key="1">
    <source>
        <dbReference type="SAM" id="Phobius"/>
    </source>
</evidence>
<evidence type="ECO:0000313" key="4">
    <source>
        <dbReference type="Proteomes" id="UP000826195"/>
    </source>
</evidence>
<dbReference type="AlphaFoldDB" id="A0AAV7ICV7"/>
<keyword evidence="1" id="KW-1133">Transmembrane helix</keyword>
<keyword evidence="4" id="KW-1185">Reference proteome</keyword>
<sequence length="196" mass="22112">MVSRHRSSVIYLLSFFRGGGCAASNTNPSQTHYLEKESFINSYLLVILRISEETGVKKALMTQRSDKEKIININIHQLHVNPILHTHTVYHASRDGSLSFCSTQLNSSTSLLYYIHYNTVRERQVYEAIKLMKTTTVYAVAHSLSLGFVLVLFFVDKRTDEDLPVHPEAPSSILYCPTVLLCIRTNGMGGIFTLVV</sequence>
<proteinExistence type="predicted"/>
<dbReference type="Proteomes" id="UP000826195">
    <property type="component" value="Unassembled WGS sequence"/>
</dbReference>
<organism evidence="3 4">
    <name type="scientific">Cotesia glomerata</name>
    <name type="common">Lepidopteran parasitic wasp</name>
    <name type="synonym">Apanteles glomeratus</name>
    <dbReference type="NCBI Taxonomy" id="32391"/>
    <lineage>
        <taxon>Eukaryota</taxon>
        <taxon>Metazoa</taxon>
        <taxon>Ecdysozoa</taxon>
        <taxon>Arthropoda</taxon>
        <taxon>Hexapoda</taxon>
        <taxon>Insecta</taxon>
        <taxon>Pterygota</taxon>
        <taxon>Neoptera</taxon>
        <taxon>Endopterygota</taxon>
        <taxon>Hymenoptera</taxon>
        <taxon>Apocrita</taxon>
        <taxon>Ichneumonoidea</taxon>
        <taxon>Braconidae</taxon>
        <taxon>Microgastrinae</taxon>
        <taxon>Cotesia</taxon>
    </lineage>
</organism>
<name>A0AAV7ICV7_COTGL</name>
<accession>A0AAV7ICV7</accession>
<evidence type="ECO:0000313" key="3">
    <source>
        <dbReference type="EMBL" id="KAH0550565.1"/>
    </source>
</evidence>
<evidence type="ECO:0000256" key="2">
    <source>
        <dbReference type="SAM" id="SignalP"/>
    </source>
</evidence>
<keyword evidence="1" id="KW-0472">Membrane</keyword>
<dbReference type="EMBL" id="JAHXZJ010001864">
    <property type="protein sequence ID" value="KAH0550565.1"/>
    <property type="molecule type" value="Genomic_DNA"/>
</dbReference>
<reference evidence="3 4" key="1">
    <citation type="journal article" date="2021" name="J. Hered.">
        <title>A chromosome-level genome assembly of the parasitoid wasp, Cotesia glomerata (Hymenoptera: Braconidae).</title>
        <authorList>
            <person name="Pinto B.J."/>
            <person name="Weis J.J."/>
            <person name="Gamble T."/>
            <person name="Ode P.J."/>
            <person name="Paul R."/>
            <person name="Zaspel J.M."/>
        </authorList>
    </citation>
    <scope>NUCLEOTIDE SEQUENCE [LARGE SCALE GENOMIC DNA]</scope>
    <source>
        <strain evidence="3">CgM1</strain>
    </source>
</reference>